<reference evidence="4" key="1">
    <citation type="submission" date="2015-01" db="EMBL/GenBank/DDBJ databases">
        <authorList>
            <person name="Aksoy S."/>
            <person name="Warren W."/>
            <person name="Wilson R.K."/>
        </authorList>
    </citation>
    <scope>NUCLEOTIDE SEQUENCE [LARGE SCALE GENOMIC DNA]</scope>
    <source>
        <strain evidence="4">IAEA</strain>
    </source>
</reference>
<dbReference type="Gene3D" id="2.60.40.60">
    <property type="entry name" value="Cadherins"/>
    <property type="match status" value="1"/>
</dbReference>
<name>A0A1B0BGS1_9MUSC</name>
<dbReference type="EnsemblMetazoa" id="GPPI029528-RA">
    <property type="protein sequence ID" value="GPPI029528-PA"/>
    <property type="gene ID" value="GPPI029528"/>
</dbReference>
<dbReference type="STRING" id="67801.A0A1B0BGS1"/>
<dbReference type="CDD" id="cd11304">
    <property type="entry name" value="Cadherin_repeat"/>
    <property type="match status" value="1"/>
</dbReference>
<sequence>MPVERKAVGTTIFRNMQALDKDGDVTGIVEYFIAEGSTNTTEDEKMTTDEGDGTFAILFPHQGRVTIVKTLDYEKIQR</sequence>
<dbReference type="InterPro" id="IPR015919">
    <property type="entry name" value="Cadherin-like_sf"/>
</dbReference>
<keyword evidence="1" id="KW-0106">Calcium</keyword>
<dbReference type="PROSITE" id="PS50268">
    <property type="entry name" value="CADHERIN_2"/>
    <property type="match status" value="1"/>
</dbReference>
<evidence type="ECO:0000313" key="4">
    <source>
        <dbReference type="Proteomes" id="UP000092460"/>
    </source>
</evidence>
<feature type="domain" description="Cadherin" evidence="2">
    <location>
        <begin position="4"/>
        <end position="75"/>
    </location>
</feature>
<dbReference type="VEuPathDB" id="VectorBase:GPPI029528"/>
<organism evidence="3 4">
    <name type="scientific">Glossina palpalis gambiensis</name>
    <dbReference type="NCBI Taxonomy" id="67801"/>
    <lineage>
        <taxon>Eukaryota</taxon>
        <taxon>Metazoa</taxon>
        <taxon>Ecdysozoa</taxon>
        <taxon>Arthropoda</taxon>
        <taxon>Hexapoda</taxon>
        <taxon>Insecta</taxon>
        <taxon>Pterygota</taxon>
        <taxon>Neoptera</taxon>
        <taxon>Endopterygota</taxon>
        <taxon>Diptera</taxon>
        <taxon>Brachycera</taxon>
        <taxon>Muscomorpha</taxon>
        <taxon>Hippoboscoidea</taxon>
        <taxon>Glossinidae</taxon>
        <taxon>Glossina</taxon>
    </lineage>
</organism>
<protein>
    <recommendedName>
        <fullName evidence="2">Cadherin domain-containing protein</fullName>
    </recommendedName>
</protein>
<evidence type="ECO:0000256" key="1">
    <source>
        <dbReference type="PROSITE-ProRule" id="PRU00043"/>
    </source>
</evidence>
<evidence type="ECO:0000259" key="2">
    <source>
        <dbReference type="PROSITE" id="PS50268"/>
    </source>
</evidence>
<dbReference type="Proteomes" id="UP000092460">
    <property type="component" value="Unassembled WGS sequence"/>
</dbReference>
<accession>A0A1B0BGS1</accession>
<dbReference type="GO" id="GO:0007156">
    <property type="term" value="P:homophilic cell adhesion via plasma membrane adhesion molecules"/>
    <property type="evidence" value="ECO:0007669"/>
    <property type="project" value="InterPro"/>
</dbReference>
<reference evidence="3" key="2">
    <citation type="submission" date="2020-05" db="UniProtKB">
        <authorList>
            <consortium name="EnsemblMetazoa"/>
        </authorList>
    </citation>
    <scope>IDENTIFICATION</scope>
    <source>
        <strain evidence="3">IAEA</strain>
    </source>
</reference>
<dbReference type="InterPro" id="IPR002126">
    <property type="entry name" value="Cadherin-like_dom"/>
</dbReference>
<dbReference type="AlphaFoldDB" id="A0A1B0BGS1"/>
<dbReference type="GO" id="GO:0016020">
    <property type="term" value="C:membrane"/>
    <property type="evidence" value="ECO:0007669"/>
    <property type="project" value="InterPro"/>
</dbReference>
<dbReference type="GO" id="GO:0005509">
    <property type="term" value="F:calcium ion binding"/>
    <property type="evidence" value="ECO:0007669"/>
    <property type="project" value="UniProtKB-UniRule"/>
</dbReference>
<dbReference type="SUPFAM" id="SSF49313">
    <property type="entry name" value="Cadherin-like"/>
    <property type="match status" value="1"/>
</dbReference>
<proteinExistence type="predicted"/>
<keyword evidence="4" id="KW-1185">Reference proteome</keyword>
<dbReference type="EMBL" id="JXJN01013938">
    <property type="status" value="NOT_ANNOTATED_CDS"/>
    <property type="molecule type" value="Genomic_DNA"/>
</dbReference>
<evidence type="ECO:0000313" key="3">
    <source>
        <dbReference type="EnsemblMetazoa" id="GPPI029528-PA"/>
    </source>
</evidence>